<dbReference type="Proteomes" id="UP000002772">
    <property type="component" value="Unassembled WGS sequence"/>
</dbReference>
<evidence type="ECO:0000313" key="1">
    <source>
        <dbReference type="EMBL" id="EGN57541.1"/>
    </source>
</evidence>
<dbReference type="HOGENOM" id="CLU_133788_0_0_10"/>
<evidence type="ECO:0000313" key="2">
    <source>
        <dbReference type="Proteomes" id="UP000002772"/>
    </source>
</evidence>
<dbReference type="STRING" id="688246.Premu_2151"/>
<proteinExistence type="predicted"/>
<dbReference type="Gene3D" id="2.20.110.10">
    <property type="entry name" value="Histone H3 K4-specific methyltransferase SET7/9 N-terminal domain"/>
    <property type="match status" value="1"/>
</dbReference>
<dbReference type="InterPro" id="IPR010221">
    <property type="entry name" value="VCBS_dom"/>
</dbReference>
<dbReference type="EMBL" id="GL945017">
    <property type="protein sequence ID" value="EGN57541.1"/>
    <property type="molecule type" value="Genomic_DNA"/>
</dbReference>
<keyword evidence="2" id="KW-1185">Reference proteome</keyword>
<evidence type="ECO:0008006" key="3">
    <source>
        <dbReference type="Google" id="ProtNLM"/>
    </source>
</evidence>
<name>F8N7Z5_9BACT</name>
<accession>F8N7Z5</accession>
<organism evidence="1 2">
    <name type="scientific">Hallella multisaccharivorax DSM 17128</name>
    <dbReference type="NCBI Taxonomy" id="688246"/>
    <lineage>
        <taxon>Bacteria</taxon>
        <taxon>Pseudomonadati</taxon>
        <taxon>Bacteroidota</taxon>
        <taxon>Bacteroidia</taxon>
        <taxon>Bacteroidales</taxon>
        <taxon>Prevotellaceae</taxon>
        <taxon>Hallella</taxon>
    </lineage>
</organism>
<reference evidence="2" key="1">
    <citation type="journal article" date="2011" name="Stand. Genomic Sci.">
        <title>Non-contiguous finished genome sequence of the opportunistic oral pathogen Prevotella multisaccharivorax type strain (PPPA20).</title>
        <authorList>
            <person name="Pati A."/>
            <person name="Gronow S."/>
            <person name="Lu M."/>
            <person name="Lapidus A."/>
            <person name="Nolan M."/>
            <person name="Lucas S."/>
            <person name="Hammon N."/>
            <person name="Deshpande S."/>
            <person name="Cheng J.F."/>
            <person name="Tapia R."/>
            <person name="Han C."/>
            <person name="Goodwin L."/>
            <person name="Pitluck S."/>
            <person name="Liolios K."/>
            <person name="Pagani I."/>
            <person name="Mavromatis K."/>
            <person name="Mikhailova N."/>
            <person name="Huntemann M."/>
            <person name="Chen A."/>
            <person name="Palaniappan K."/>
            <person name="Land M."/>
            <person name="Hauser L."/>
            <person name="Detter J.C."/>
            <person name="Brambilla E.M."/>
            <person name="Rohde M."/>
            <person name="Goker M."/>
            <person name="Woyke T."/>
            <person name="Bristow J."/>
            <person name="Eisen J.A."/>
            <person name="Markowitz V."/>
            <person name="Hugenholtz P."/>
            <person name="Kyrpides N.C."/>
            <person name="Klenk H.P."/>
            <person name="Ivanova N."/>
        </authorList>
    </citation>
    <scope>NUCLEOTIDE SEQUENCE [LARGE SCALE GENOMIC DNA]</scope>
    <source>
        <strain evidence="2">DSM 17128</strain>
    </source>
</reference>
<sequence length="208" mass="23915">MMSKNNYKITLRKRTNHIRNAYLCTEIKKNNYNLEGVNLMKKIILMSAMLLMTIVSFGRSRVSENAKVVGDTIYYDANQRSVNDARQAAYYRLLKTQSNGLAKEDVFQDYYMNGKLRAEGGYNFVDLSNDKNTVLNGEVTTYYQNGKEKLHGTYVNGKRNGYFTLQMRDGGVAVMAYKDGQSRYDYFMVTMPDGTQQKRPMSDIKSLL</sequence>
<dbReference type="NCBIfam" id="TIGR01965">
    <property type="entry name" value="VCBS_repeat"/>
    <property type="match status" value="1"/>
</dbReference>
<protein>
    <recommendedName>
        <fullName evidence="3">MORN variant repeat-containing protein</fullName>
    </recommendedName>
</protein>
<dbReference type="SUPFAM" id="SSF82185">
    <property type="entry name" value="Histone H3 K4-specific methyltransferase SET7/9 N-terminal domain"/>
    <property type="match status" value="1"/>
</dbReference>
<dbReference type="eggNOG" id="COG2849">
    <property type="taxonomic scope" value="Bacteria"/>
</dbReference>
<dbReference type="AlphaFoldDB" id="F8N7Z5"/>
<gene>
    <name evidence="1" type="ORF">Premu_2151</name>
</gene>